<dbReference type="KEGG" id="scas:SACC_29990"/>
<dbReference type="AlphaFoldDB" id="A0AAQ4CW01"/>
<keyword evidence="1" id="KW-0812">Transmembrane</keyword>
<reference evidence="2 3" key="1">
    <citation type="journal article" date="2022" name="Microbiol. Resour. Announc.">
        <title>Complete Genome Sequence of the Hyperthermophilic and Acidophilic Archaeon Saccharolobus caldissimus Strain HS-3T.</title>
        <authorList>
            <person name="Sakai H.D."/>
            <person name="Kurosawa N."/>
        </authorList>
    </citation>
    <scope>NUCLEOTIDE SEQUENCE [LARGE SCALE GENOMIC DNA]</scope>
    <source>
        <strain evidence="2 3">JCM32116</strain>
    </source>
</reference>
<feature type="transmembrane region" description="Helical" evidence="1">
    <location>
        <begin position="280"/>
        <end position="298"/>
    </location>
</feature>
<feature type="transmembrane region" description="Helical" evidence="1">
    <location>
        <begin position="246"/>
        <end position="268"/>
    </location>
</feature>
<evidence type="ECO:0000313" key="3">
    <source>
        <dbReference type="Proteomes" id="UP001319921"/>
    </source>
</evidence>
<protein>
    <submittedName>
        <fullName evidence="2">Uncharacterized protein</fullName>
    </submittedName>
</protein>
<feature type="transmembrane region" description="Helical" evidence="1">
    <location>
        <begin position="204"/>
        <end position="225"/>
    </location>
</feature>
<accession>A0AAQ4CW01</accession>
<name>A0AAQ4CW01_9CREN</name>
<dbReference type="RefSeq" id="WP_229570627.1">
    <property type="nucleotide sequence ID" value="NZ_AP025226.1"/>
</dbReference>
<evidence type="ECO:0000313" key="2">
    <source>
        <dbReference type="EMBL" id="BDB99982.1"/>
    </source>
</evidence>
<evidence type="ECO:0000256" key="1">
    <source>
        <dbReference type="SAM" id="Phobius"/>
    </source>
</evidence>
<keyword evidence="1" id="KW-0472">Membrane</keyword>
<keyword evidence="3" id="KW-1185">Reference proteome</keyword>
<dbReference type="EMBL" id="AP025226">
    <property type="protein sequence ID" value="BDB99982.1"/>
    <property type="molecule type" value="Genomic_DNA"/>
</dbReference>
<feature type="transmembrane region" description="Helical" evidence="1">
    <location>
        <begin position="305"/>
        <end position="321"/>
    </location>
</feature>
<dbReference type="Proteomes" id="UP001319921">
    <property type="component" value="Chromosome"/>
</dbReference>
<proteinExistence type="predicted"/>
<sequence length="345" mass="38551">MRSFYIFTLELKRTLLFSFIILLGISSSLIIAQIPILSINAVGIVDASAYGIRIAGYVFNFYGKGVPAIVEINYNNITEKVSTENGSFNILIPFAYIEYSPIKISISSYFTNIGIEIRASPISTFSINTVSIASASTNYLSMIVVKGRTVIALNPQKVNYIIVNGKIMKVNYTIFTINSQNVSLPYSVPITYYGKSLILMGLEFHLLLILIFTFALIDTAFYFLLSSFPRGELKEIIRLVGLERIYFIKLAALIPLVLLLSTVPFYLFLVIEGVFNITTLVKYFISVISFALGTFGFSPFGSKNMIYYSIILGIYIANLTFYNESTYSLLTSLLVVAGYLKLKMT</sequence>
<keyword evidence="1" id="KW-1133">Transmembrane helix</keyword>
<gene>
    <name evidence="2" type="ORF">SACC_29990</name>
</gene>
<dbReference type="GeneID" id="68867722"/>
<organism evidence="2 3">
    <name type="scientific">Saccharolobus caldissimus</name>
    <dbReference type="NCBI Taxonomy" id="1702097"/>
    <lineage>
        <taxon>Archaea</taxon>
        <taxon>Thermoproteota</taxon>
        <taxon>Thermoprotei</taxon>
        <taxon>Sulfolobales</taxon>
        <taxon>Sulfolobaceae</taxon>
        <taxon>Saccharolobus</taxon>
    </lineage>
</organism>